<dbReference type="EMBL" id="AJWK01029350">
    <property type="status" value="NOT_ANNOTATED_CDS"/>
    <property type="molecule type" value="Genomic_DNA"/>
</dbReference>
<dbReference type="SMART" id="SM00587">
    <property type="entry name" value="CHK"/>
    <property type="match status" value="2"/>
</dbReference>
<evidence type="ECO:0000313" key="3">
    <source>
        <dbReference type="EnsemblMetazoa" id="LLOJ008650-PA"/>
    </source>
</evidence>
<dbReference type="AlphaFoldDB" id="A0A1B0CUL5"/>
<evidence type="ECO:0000259" key="2">
    <source>
        <dbReference type="SMART" id="SM00587"/>
    </source>
</evidence>
<feature type="domain" description="CHK kinase-like" evidence="2">
    <location>
        <begin position="154"/>
        <end position="347"/>
    </location>
</feature>
<dbReference type="Gene3D" id="3.90.1200.10">
    <property type="match status" value="2"/>
</dbReference>
<dbReference type="InterPro" id="IPR011009">
    <property type="entry name" value="Kinase-like_dom_sf"/>
</dbReference>
<dbReference type="EnsemblMetazoa" id="LLOJ008650-RA">
    <property type="protein sequence ID" value="LLOJ008650-PA"/>
    <property type="gene ID" value="LLOJ008650"/>
</dbReference>
<dbReference type="InterPro" id="IPR004119">
    <property type="entry name" value="EcKL"/>
</dbReference>
<feature type="compositionally biased region" description="Polar residues" evidence="1">
    <location>
        <begin position="499"/>
        <end position="513"/>
    </location>
</feature>
<dbReference type="PANTHER" id="PTHR11012:SF6">
    <property type="entry name" value="CHK DOMAIN OV1-RELATED"/>
    <property type="match status" value="1"/>
</dbReference>
<accession>A0A1B0CUL5</accession>
<dbReference type="VEuPathDB" id="VectorBase:LLONM1_003098"/>
<feature type="compositionally biased region" description="Basic and acidic residues" evidence="1">
    <location>
        <begin position="463"/>
        <end position="487"/>
    </location>
</feature>
<evidence type="ECO:0000313" key="4">
    <source>
        <dbReference type="Proteomes" id="UP000092461"/>
    </source>
</evidence>
<dbReference type="PANTHER" id="PTHR11012">
    <property type="entry name" value="PROTEIN KINASE-LIKE DOMAIN-CONTAINING"/>
    <property type="match status" value="1"/>
</dbReference>
<evidence type="ECO:0000256" key="1">
    <source>
        <dbReference type="SAM" id="MobiDB-lite"/>
    </source>
</evidence>
<dbReference type="Proteomes" id="UP000092461">
    <property type="component" value="Unassembled WGS sequence"/>
</dbReference>
<feature type="region of interest" description="Disordered" evidence="1">
    <location>
        <begin position="443"/>
        <end position="540"/>
    </location>
</feature>
<proteinExistence type="predicted"/>
<feature type="compositionally biased region" description="Polar residues" evidence="1">
    <location>
        <begin position="521"/>
        <end position="534"/>
    </location>
</feature>
<feature type="domain" description="CHK kinase-like" evidence="2">
    <location>
        <begin position="665"/>
        <end position="857"/>
    </location>
</feature>
<name>A0A1B0CUL5_LUTLO</name>
<protein>
    <recommendedName>
        <fullName evidence="2">CHK kinase-like domain-containing protein</fullName>
    </recommendedName>
</protein>
<dbReference type="VEuPathDB" id="VectorBase:LLOJ008650"/>
<feature type="compositionally biased region" description="Low complexity" evidence="1">
    <location>
        <begin position="450"/>
        <end position="462"/>
    </location>
</feature>
<keyword evidence="4" id="KW-1185">Reference proteome</keyword>
<reference evidence="3" key="1">
    <citation type="submission" date="2020-05" db="UniProtKB">
        <authorList>
            <consortium name="EnsemblMetazoa"/>
        </authorList>
    </citation>
    <scope>IDENTIFICATION</scope>
    <source>
        <strain evidence="3">Jacobina</strain>
    </source>
</reference>
<sequence length="943" mass="108153">AITSVLIGQSKKSNFLLNNKLIHAQRVSCETTTKMSKMAPAGSEVERPEWLNEEFFVEIYAKDAHFAGKKFTTKINSCSSVVEIGDNYTSTMYRVNVEATFESGESQTDNFIVKAMIHLVEAFKEFSIFPIEIEAYEQALPAFESYWREIGQNVVFSPKPQGFVMANRFEGLDLEHAKLLLSKLAKFHASSVIYKEKNGKFGPKLGRVVFEPKMKKVFEGFTEGNFPVFLKFIETSEKLHPYYEKAEKWRHNMFERLLKVSNVPEDTEEFCVLNHSDMWVNNHMFKYDENKRPVDVIFIDFQMSHWGRPAVDLQYFLFSSVRPEIVVQEFDALIQHYHSVLVESLKLLGSKKTPPLLRDLHIQILESSAYGSMCFSGITAISIMDKNENASLENFFKDDEAGDIMRKKMYFNPRFEHKLSVLFPFCDKRGLLDVPDITESEIIPVEESAEVPTATAAATESTKAPEEPSKESLQDAVKETQEKHTEEVPAVNGIHENGTVESSVDKTSATSPKDVSDVTEIPTTMSPNETSQQKEGAPKNENPKWLNKFFFQDMLRNEFDTFRVIRVSIAPATGKGENYASVMYRVKLQIENKEKNIVQKNFIVKTIPDLGIHQEMLKQFNVFPKEIEMYSVIIPAFEKMYADVGVKINFGPSCLMAGFEPTDVIVMEDMIEKNYAMANRKLGLDLAHCELLLAKLAKFHAASVVYREKHGPYKECFKEGIYSEKMKPIFEQFYAASEQLFRDAAKTWNLSEKFTNVMMNWKDNLLVKCFDIVKEDPNFFNCLNHGDMWCNNSMFKYDSSGKVKDVILVDYQMCNYTSPVIDLNYFIFTSCQKDIKLAKMDYLVQYYHTNLVSSLKLLNSTTKPPSLLDLQIEMLRKMFFGVTTVLGTFAICVADASDESEMETFMRTDEKANEFKMKVYTNPRFVDALKELVPFFEAKGLLD</sequence>
<dbReference type="SUPFAM" id="SSF56112">
    <property type="entry name" value="Protein kinase-like (PK-like)"/>
    <property type="match status" value="2"/>
</dbReference>
<organism evidence="3 4">
    <name type="scientific">Lutzomyia longipalpis</name>
    <name type="common">Sand fly</name>
    <dbReference type="NCBI Taxonomy" id="7200"/>
    <lineage>
        <taxon>Eukaryota</taxon>
        <taxon>Metazoa</taxon>
        <taxon>Ecdysozoa</taxon>
        <taxon>Arthropoda</taxon>
        <taxon>Hexapoda</taxon>
        <taxon>Insecta</taxon>
        <taxon>Pterygota</taxon>
        <taxon>Neoptera</taxon>
        <taxon>Endopterygota</taxon>
        <taxon>Diptera</taxon>
        <taxon>Nematocera</taxon>
        <taxon>Psychodoidea</taxon>
        <taxon>Psychodidae</taxon>
        <taxon>Lutzomyia</taxon>
        <taxon>Lutzomyia</taxon>
    </lineage>
</organism>
<dbReference type="InterPro" id="IPR015897">
    <property type="entry name" value="CHK_kinase-like"/>
</dbReference>
<dbReference type="Pfam" id="PF02958">
    <property type="entry name" value="EcKL"/>
    <property type="match status" value="3"/>
</dbReference>